<gene>
    <name evidence="2" type="ORF">SAMN05216175_11139</name>
</gene>
<dbReference type="Pfam" id="PF08378">
    <property type="entry name" value="NERD"/>
    <property type="match status" value="1"/>
</dbReference>
<evidence type="ECO:0000313" key="2">
    <source>
        <dbReference type="EMBL" id="SFG68851.1"/>
    </source>
</evidence>
<protein>
    <recommendedName>
        <fullName evidence="1">NERD domain-containing protein</fullName>
    </recommendedName>
</protein>
<evidence type="ECO:0000313" key="3">
    <source>
        <dbReference type="Proteomes" id="UP000198623"/>
    </source>
</evidence>
<dbReference type="AlphaFoldDB" id="A0A1I2U2P7"/>
<dbReference type="Proteomes" id="UP000198623">
    <property type="component" value="Unassembled WGS sequence"/>
</dbReference>
<accession>A0A1I2U2P7</accession>
<name>A0A1I2U2P7_9GAMM</name>
<keyword evidence="3" id="KW-1185">Reference proteome</keyword>
<evidence type="ECO:0000259" key="1">
    <source>
        <dbReference type="Pfam" id="PF08378"/>
    </source>
</evidence>
<dbReference type="InterPro" id="IPR011528">
    <property type="entry name" value="NERD"/>
</dbReference>
<organism evidence="2 3">
    <name type="scientific">Neptunomonas qingdaonensis</name>
    <dbReference type="NCBI Taxonomy" id="1045558"/>
    <lineage>
        <taxon>Bacteria</taxon>
        <taxon>Pseudomonadati</taxon>
        <taxon>Pseudomonadota</taxon>
        <taxon>Gammaproteobacteria</taxon>
        <taxon>Oceanospirillales</taxon>
        <taxon>Oceanospirillaceae</taxon>
        <taxon>Neptunomonas</taxon>
    </lineage>
</organism>
<dbReference type="STRING" id="1045558.SAMN05216175_11139"/>
<feature type="domain" description="NERD" evidence="1">
    <location>
        <begin position="525"/>
        <end position="612"/>
    </location>
</feature>
<dbReference type="SUPFAM" id="SSF52980">
    <property type="entry name" value="Restriction endonuclease-like"/>
    <property type="match status" value="1"/>
</dbReference>
<sequence length="708" mass="81169">MQKEHHEQCRDYYQSVFQNHLKNSGSKEKAFDACLHRFLNQSPKGKNLTAKARAYGLATTELWKDSKTISDSALASLALSKVLHYDDFLPTQLADQLASQNPDTLRWAIRYSGLFERTNSPVWLHLRSHCTSQDWNTFFDVCDRLLEQLQPFDLLIKRFEQPLQKLSLLELLSYLSVIACSDMLEESSNKLHQQWNVYDRIIQRKLKSCSPRDFQLNDKIIGKSLKRHLSSLLFPSNSGWRESSHQNIEDLACLIAATSERIDYEDSIDWFRFDPLCAYQMAPGESVIYNISDAGTREWEKTGHKSDLLWNYWINRAMEAFVSTDLVLKTIGLPENHEGNQLAYIKAIRSRLQLGEVYGLDDHITLNDGTSVPLFQLLLASELSSQFFEQSFIQPLQKLARTTQSTTEALSILAFDGFAQGENRLPITWSTTSEKAKRIKGWTVCDEYPNGSIAIADAIIKFWSNDLKSLTPKKNPRISELPYSKIGHYIFQFPWVAGKQNNLTSAVNNLRRLGTHRGELQEETRRVEQRLGESFKQRGFKVVVGYHPPTVGNDNPGEIDLICHLDGNLLLLEVKSGYIRRSRKEVWLHKTSTLRKAAWQLNRKREALITAIQHDEKLKLQLGYTSDTSYDALHCWIVDTSIELDGQCIEGFPVVSREVLEVVLRDEKHLLSPLNELDLDKRESLFPNGFSASHFIDLVESDALWNGL</sequence>
<dbReference type="OrthoDB" id="6110976at2"/>
<reference evidence="3" key="1">
    <citation type="submission" date="2016-10" db="EMBL/GenBank/DDBJ databases">
        <authorList>
            <person name="Varghese N."/>
            <person name="Submissions S."/>
        </authorList>
    </citation>
    <scope>NUCLEOTIDE SEQUENCE [LARGE SCALE GENOMIC DNA]</scope>
    <source>
        <strain evidence="3">CGMCC 1.10971</strain>
    </source>
</reference>
<dbReference type="RefSeq" id="WP_090728903.1">
    <property type="nucleotide sequence ID" value="NZ_FOOU01000011.1"/>
</dbReference>
<dbReference type="InterPro" id="IPR011335">
    <property type="entry name" value="Restrct_endonuc-II-like"/>
</dbReference>
<proteinExistence type="predicted"/>
<dbReference type="EMBL" id="FOOU01000011">
    <property type="protein sequence ID" value="SFG68851.1"/>
    <property type="molecule type" value="Genomic_DNA"/>
</dbReference>